<dbReference type="InterPro" id="IPR025924">
    <property type="entry name" value="YHYH_dom"/>
</dbReference>
<accession>A0ABQ2H115</accession>
<dbReference type="PANTHER" id="PTHR30289">
    <property type="entry name" value="UNCHARACTERIZED PROTEIN YBCL-RELATED"/>
    <property type="match status" value="1"/>
</dbReference>
<gene>
    <name evidence="3" type="ORF">GCM10010841_32450</name>
</gene>
<dbReference type="Pfam" id="PF14240">
    <property type="entry name" value="YHYH"/>
    <property type="match status" value="1"/>
</dbReference>
<evidence type="ECO:0000313" key="4">
    <source>
        <dbReference type="Proteomes" id="UP000661918"/>
    </source>
</evidence>
<organism evidence="3 4">
    <name type="scientific">Deinococcus aerophilus</name>
    <dbReference type="NCBI Taxonomy" id="522488"/>
    <lineage>
        <taxon>Bacteria</taxon>
        <taxon>Thermotogati</taxon>
        <taxon>Deinococcota</taxon>
        <taxon>Deinococci</taxon>
        <taxon>Deinococcales</taxon>
        <taxon>Deinococcaceae</taxon>
        <taxon>Deinococcus</taxon>
    </lineage>
</organism>
<protein>
    <recommendedName>
        <fullName evidence="2">YHYH domain-containing protein</fullName>
    </recommendedName>
</protein>
<evidence type="ECO:0000313" key="3">
    <source>
        <dbReference type="EMBL" id="GGM22098.1"/>
    </source>
</evidence>
<sequence>MNPELNRVHPTSIPAPERPRRAARLLGALALGCSLLTCAQAHGGATTSSTSVSELPVGDGHVTDTPQVGNVYSCSTTFRTGGARHVGDWFHGETWNPLEKPHVQGEVFWPEAWLKLSATQTLLNVQGNGLPVNQPTGSFPIARTDPVYAYDTNPNPITQVDLNFDIPLEPVRAAQPGCLGLGMIGFTLTGVAFYNALDDAGNDAAAHEVQDLCNGHPQGKGQYHYHSSSPCLPGADSNAVVGWALDGYPILGMRDAGGTLLTNAALDACHGRAESVNVDGRTYDYAYRLTPEYPYLLGCYTGEVRSETTRDIRSSLGPPTPRGPDGRPSTPRRP</sequence>
<feature type="domain" description="YHYH" evidence="2">
    <location>
        <begin position="164"/>
        <end position="253"/>
    </location>
</feature>
<reference evidence="4" key="1">
    <citation type="journal article" date="2019" name="Int. J. Syst. Evol. Microbiol.">
        <title>The Global Catalogue of Microorganisms (GCM) 10K type strain sequencing project: providing services to taxonomists for standard genome sequencing and annotation.</title>
        <authorList>
            <consortium name="The Broad Institute Genomics Platform"/>
            <consortium name="The Broad Institute Genome Sequencing Center for Infectious Disease"/>
            <person name="Wu L."/>
            <person name="Ma J."/>
        </authorList>
    </citation>
    <scope>NUCLEOTIDE SEQUENCE [LARGE SCALE GENOMIC DNA]</scope>
    <source>
        <strain evidence="4">JCM 15443</strain>
    </source>
</reference>
<keyword evidence="4" id="KW-1185">Reference proteome</keyword>
<dbReference type="PANTHER" id="PTHR30289:SF8">
    <property type="entry name" value="YHYH DOMAIN-CONTAINING PROTEIN"/>
    <property type="match status" value="1"/>
</dbReference>
<evidence type="ECO:0000259" key="2">
    <source>
        <dbReference type="Pfam" id="PF14240"/>
    </source>
</evidence>
<feature type="region of interest" description="Disordered" evidence="1">
    <location>
        <begin position="308"/>
        <end position="334"/>
    </location>
</feature>
<name>A0ABQ2H115_9DEIO</name>
<proteinExistence type="predicted"/>
<comment type="caution">
    <text evidence="3">The sequence shown here is derived from an EMBL/GenBank/DDBJ whole genome shotgun (WGS) entry which is preliminary data.</text>
</comment>
<evidence type="ECO:0000256" key="1">
    <source>
        <dbReference type="SAM" id="MobiDB-lite"/>
    </source>
</evidence>
<dbReference type="Proteomes" id="UP000661918">
    <property type="component" value="Unassembled WGS sequence"/>
</dbReference>
<dbReference type="EMBL" id="BMOM01000056">
    <property type="protein sequence ID" value="GGM22098.1"/>
    <property type="molecule type" value="Genomic_DNA"/>
</dbReference>
<dbReference type="RefSeq" id="WP_188905398.1">
    <property type="nucleotide sequence ID" value="NZ_BMOM01000056.1"/>
</dbReference>